<feature type="domain" description="KANL3/Tex30 alpha/beta hydrolase-like" evidence="1">
    <location>
        <begin position="118"/>
        <end position="215"/>
    </location>
</feature>
<comment type="caution">
    <text evidence="2">The sequence shown here is derived from an EMBL/GenBank/DDBJ whole genome shotgun (WGS) entry which is preliminary data.</text>
</comment>
<evidence type="ECO:0000259" key="1">
    <source>
        <dbReference type="Pfam" id="PF20408"/>
    </source>
</evidence>
<protein>
    <recommendedName>
        <fullName evidence="1">KANL3/Tex30 alpha/beta hydrolase-like domain-containing protein</fullName>
    </recommendedName>
</protein>
<sequence length="244" mass="27160">MPNSVGIIFVGRNNRTKRSDTLEKVEAALKADGVSVHSFTAPRIIASDRINKRLAQLWPAVAASFDRTHPFHLRMLRLLLKGLMVLCANERWDFARALFLPKSLTAVQELARFVSRSPFRKVHLITHSAGGITATKISKHPKIVSICCFGYPFKHPEHPSESYRVRHLAEVSKPFLIVQGTSDEYGPPSPSLRAILPPHAQIVALDCGHDYATISDAEFEKMWIALQDLIAEPKGAPNARQLQG</sequence>
<dbReference type="InterPro" id="IPR046879">
    <property type="entry name" value="KANL3/Tex30_Abhydrolase"/>
</dbReference>
<dbReference type="EMBL" id="BJYR01000023">
    <property type="protein sequence ID" value="GEO01530.1"/>
    <property type="molecule type" value="Genomic_DNA"/>
</dbReference>
<evidence type="ECO:0000313" key="2">
    <source>
        <dbReference type="EMBL" id="GEO01530.1"/>
    </source>
</evidence>
<proteinExistence type="predicted"/>
<name>A0A512AP95_9SPHN</name>
<dbReference type="Gene3D" id="3.40.50.1820">
    <property type="entry name" value="alpha/beta hydrolase"/>
    <property type="match status" value="1"/>
</dbReference>
<accession>A0A512AP95</accession>
<dbReference type="AlphaFoldDB" id="A0A512AP95"/>
<keyword evidence="3" id="KW-1185">Reference proteome</keyword>
<reference evidence="2 3" key="1">
    <citation type="submission" date="2019-07" db="EMBL/GenBank/DDBJ databases">
        <title>Whole genome shotgun sequence of Novosphingobium sediminis NBRC 106119.</title>
        <authorList>
            <person name="Hosoyama A."/>
            <person name="Uohara A."/>
            <person name="Ohji S."/>
            <person name="Ichikawa N."/>
        </authorList>
    </citation>
    <scope>NUCLEOTIDE SEQUENCE [LARGE SCALE GENOMIC DNA]</scope>
    <source>
        <strain evidence="2 3">NBRC 106119</strain>
    </source>
</reference>
<dbReference type="InterPro" id="IPR029058">
    <property type="entry name" value="AB_hydrolase_fold"/>
</dbReference>
<organism evidence="2 3">
    <name type="scientific">Novosphingobium sediminis</name>
    <dbReference type="NCBI Taxonomy" id="707214"/>
    <lineage>
        <taxon>Bacteria</taxon>
        <taxon>Pseudomonadati</taxon>
        <taxon>Pseudomonadota</taxon>
        <taxon>Alphaproteobacteria</taxon>
        <taxon>Sphingomonadales</taxon>
        <taxon>Sphingomonadaceae</taxon>
        <taxon>Novosphingobium</taxon>
    </lineage>
</organism>
<dbReference type="Pfam" id="PF20408">
    <property type="entry name" value="Abhydrolase_11"/>
    <property type="match status" value="1"/>
</dbReference>
<evidence type="ECO:0000313" key="3">
    <source>
        <dbReference type="Proteomes" id="UP000321464"/>
    </source>
</evidence>
<dbReference type="RefSeq" id="WP_147160843.1">
    <property type="nucleotide sequence ID" value="NZ_BJYR01000023.1"/>
</dbReference>
<dbReference type="SUPFAM" id="SSF53474">
    <property type="entry name" value="alpha/beta-Hydrolases"/>
    <property type="match status" value="1"/>
</dbReference>
<gene>
    <name evidence="2" type="ORF">NSE01_33620</name>
</gene>
<dbReference type="Proteomes" id="UP000321464">
    <property type="component" value="Unassembled WGS sequence"/>
</dbReference>
<dbReference type="OrthoDB" id="652634at2"/>